<dbReference type="CDD" id="cd06578">
    <property type="entry name" value="HemD"/>
    <property type="match status" value="1"/>
</dbReference>
<dbReference type="PANTHER" id="PTHR40082:SF1">
    <property type="entry name" value="BLR5956 PROTEIN"/>
    <property type="match status" value="1"/>
</dbReference>
<keyword evidence="2" id="KW-0456">Lyase</keyword>
<protein>
    <submittedName>
        <fullName evidence="2">Bifunctional uroporphyrinogen-III synthetase/response regulator domain protein</fullName>
        <ecNumber evidence="2">4.2.1.75</ecNumber>
    </submittedName>
</protein>
<dbReference type="EC" id="4.2.1.75" evidence="2"/>
<gene>
    <name evidence="2" type="ORF">ADK38_01830</name>
</gene>
<dbReference type="EMBL" id="LGUT01000137">
    <property type="protein sequence ID" value="KOG91679.1"/>
    <property type="molecule type" value="Genomic_DNA"/>
</dbReference>
<evidence type="ECO:0000259" key="1">
    <source>
        <dbReference type="Pfam" id="PF02602"/>
    </source>
</evidence>
<evidence type="ECO:0000313" key="3">
    <source>
        <dbReference type="Proteomes" id="UP000037020"/>
    </source>
</evidence>
<dbReference type="InterPro" id="IPR036108">
    <property type="entry name" value="4pyrrol_syn_uPrphyn_synt_sf"/>
</dbReference>
<dbReference type="GO" id="GO:0004852">
    <property type="term" value="F:uroporphyrinogen-III synthase activity"/>
    <property type="evidence" value="ECO:0007669"/>
    <property type="project" value="UniProtKB-EC"/>
</dbReference>
<dbReference type="InterPro" id="IPR003754">
    <property type="entry name" value="4pyrrol_synth_uPrphyn_synth"/>
</dbReference>
<organism evidence="2 3">
    <name type="scientific">Streptomyces varsoviensis</name>
    <dbReference type="NCBI Taxonomy" id="67373"/>
    <lineage>
        <taxon>Bacteria</taxon>
        <taxon>Bacillati</taxon>
        <taxon>Actinomycetota</taxon>
        <taxon>Actinomycetes</taxon>
        <taxon>Kitasatosporales</taxon>
        <taxon>Streptomycetaceae</taxon>
        <taxon>Streptomyces</taxon>
    </lineage>
</organism>
<accession>A0ABR5JE43</accession>
<dbReference type="Pfam" id="PF02602">
    <property type="entry name" value="HEM4"/>
    <property type="match status" value="1"/>
</dbReference>
<dbReference type="NCBIfam" id="NF005568">
    <property type="entry name" value="PRK07239.1"/>
    <property type="match status" value="1"/>
</dbReference>
<dbReference type="Proteomes" id="UP000037020">
    <property type="component" value="Unassembled WGS sequence"/>
</dbReference>
<evidence type="ECO:0000313" key="2">
    <source>
        <dbReference type="EMBL" id="KOG91679.1"/>
    </source>
</evidence>
<feature type="domain" description="Tetrapyrrole biosynthesis uroporphyrinogen III synthase" evidence="1">
    <location>
        <begin position="35"/>
        <end position="189"/>
    </location>
</feature>
<proteinExistence type="predicted"/>
<dbReference type="PANTHER" id="PTHR40082">
    <property type="entry name" value="BLR5956 PROTEIN"/>
    <property type="match status" value="1"/>
</dbReference>
<reference evidence="2 3" key="1">
    <citation type="submission" date="2015-07" db="EMBL/GenBank/DDBJ databases">
        <authorList>
            <person name="Ju K.-S."/>
            <person name="Doroghazi J.R."/>
            <person name="Metcalf W.W."/>
        </authorList>
    </citation>
    <scope>NUCLEOTIDE SEQUENCE [LARGE SCALE GENOMIC DNA]</scope>
    <source>
        <strain evidence="2 3">NRRL B-3589</strain>
    </source>
</reference>
<dbReference type="InterPro" id="IPR039793">
    <property type="entry name" value="UROS/Hem4"/>
</dbReference>
<sequence length="203" mass="21410">MDDGERRRPGGREGAPLDGFTVAVTAARRAEEQIALLRRRGAEVVHAPTMRTVPLADDAELRRATRELVDVGVDAVVATTAIGFRGWLEAAEGWGLAEALTARLAGAELLARGPKVCGAIRGAGLREDFSPASESTEGVLERLLADGVAGRRVAVQLHGAPLPDFTGALRAAGAEVVEVPVYRWLPPVDTGPVDRLLDALVAR</sequence>
<comment type="caution">
    <text evidence="2">The sequence shown here is derived from an EMBL/GenBank/DDBJ whole genome shotgun (WGS) entry which is preliminary data.</text>
</comment>
<feature type="non-terminal residue" evidence="2">
    <location>
        <position position="203"/>
    </location>
</feature>
<keyword evidence="3" id="KW-1185">Reference proteome</keyword>
<dbReference type="Gene3D" id="3.40.50.10090">
    <property type="match status" value="1"/>
</dbReference>
<name>A0ABR5JE43_9ACTN</name>
<dbReference type="SUPFAM" id="SSF69618">
    <property type="entry name" value="HemD-like"/>
    <property type="match status" value="1"/>
</dbReference>